<dbReference type="PROSITE" id="PS01186">
    <property type="entry name" value="EGF_2"/>
    <property type="match status" value="1"/>
</dbReference>
<feature type="non-terminal residue" evidence="10">
    <location>
        <position position="1"/>
    </location>
</feature>
<keyword evidence="6 8" id="KW-1015">Disulfide bond</keyword>
<dbReference type="Pfam" id="PF00008">
    <property type="entry name" value="EGF"/>
    <property type="match status" value="1"/>
</dbReference>
<comment type="subcellular location">
    <subcellularLocation>
        <location evidence="1">Membrane</location>
    </subcellularLocation>
</comment>
<dbReference type="GO" id="GO:0032991">
    <property type="term" value="C:protein-containing complex"/>
    <property type="evidence" value="ECO:0007669"/>
    <property type="project" value="TreeGrafter"/>
</dbReference>
<dbReference type="GO" id="GO:0005886">
    <property type="term" value="C:plasma membrane"/>
    <property type="evidence" value="ECO:0007669"/>
    <property type="project" value="TreeGrafter"/>
</dbReference>
<evidence type="ECO:0000256" key="7">
    <source>
        <dbReference type="ARBA" id="ARBA00023180"/>
    </source>
</evidence>
<dbReference type="InterPro" id="IPR001881">
    <property type="entry name" value="EGF-like_Ca-bd_dom"/>
</dbReference>
<comment type="caution">
    <text evidence="10">The sequence shown here is derived from an EMBL/GenBank/DDBJ whole genome shotgun (WGS) entry which is preliminary data.</text>
</comment>
<keyword evidence="5" id="KW-0472">Membrane</keyword>
<feature type="disulfide bond" evidence="8">
    <location>
        <begin position="48"/>
        <end position="57"/>
    </location>
</feature>
<dbReference type="GO" id="GO:0045197">
    <property type="term" value="P:establishment or maintenance of epithelial cell apical/basal polarity"/>
    <property type="evidence" value="ECO:0007669"/>
    <property type="project" value="TreeGrafter"/>
</dbReference>
<dbReference type="PROSITE" id="PS00022">
    <property type="entry name" value="EGF_1"/>
    <property type="match status" value="2"/>
</dbReference>
<dbReference type="PANTHER" id="PTHR24049">
    <property type="entry name" value="CRUMBS FAMILY MEMBER"/>
    <property type="match status" value="1"/>
</dbReference>
<gene>
    <name evidence="10" type="ORF">PMAYCL1PPCAC_16996</name>
</gene>
<dbReference type="SMART" id="SM00179">
    <property type="entry name" value="EGF_CA"/>
    <property type="match status" value="1"/>
</dbReference>
<dbReference type="GO" id="GO:0007157">
    <property type="term" value="P:heterophilic cell-cell adhesion via plasma membrane cell adhesion molecules"/>
    <property type="evidence" value="ECO:0007669"/>
    <property type="project" value="TreeGrafter"/>
</dbReference>
<dbReference type="InterPro" id="IPR051022">
    <property type="entry name" value="Notch_Cell-Fate_Det"/>
</dbReference>
<evidence type="ECO:0000313" key="11">
    <source>
        <dbReference type="Proteomes" id="UP001328107"/>
    </source>
</evidence>
<dbReference type="PRINTS" id="PR00010">
    <property type="entry name" value="EGFBLOOD"/>
</dbReference>
<keyword evidence="4" id="KW-0677">Repeat</keyword>
<dbReference type="InterPro" id="IPR000742">
    <property type="entry name" value="EGF"/>
</dbReference>
<dbReference type="SUPFAM" id="SSF57196">
    <property type="entry name" value="EGF/Laminin"/>
    <property type="match status" value="1"/>
</dbReference>
<proteinExistence type="predicted"/>
<keyword evidence="11" id="KW-1185">Reference proteome</keyword>
<dbReference type="CDD" id="cd00054">
    <property type="entry name" value="EGF_CA"/>
    <property type="match status" value="1"/>
</dbReference>
<dbReference type="FunFam" id="2.10.25.10:FF:000309">
    <property type="entry name" value="Uncharacterized protein, isoform A"/>
    <property type="match status" value="1"/>
</dbReference>
<sequence>SSGSVHCTCKTGQTGANCEFAVSNECASYPCLNGGSCSGDARGYTCKCPQGFSGKQCQRTAKPFSVLIIFAKKWKIVAAQGTRGVCECPEEWQGAACEQSNIGKQRACDPCEGQCIKPPPALNDSSLFTAFASSHMTAKKCEKTMMADPKATFYILSGTKCYIGAQPMLTQPSTDPACDTICQGSS</sequence>
<protein>
    <recommendedName>
        <fullName evidence="9">EGF-like domain-containing protein</fullName>
    </recommendedName>
</protein>
<reference evidence="11" key="1">
    <citation type="submission" date="2022-10" db="EMBL/GenBank/DDBJ databases">
        <title>Genome assembly of Pristionchus species.</title>
        <authorList>
            <person name="Yoshida K."/>
            <person name="Sommer R.J."/>
        </authorList>
    </citation>
    <scope>NUCLEOTIDE SEQUENCE [LARGE SCALE GENOMIC DNA]</scope>
    <source>
        <strain evidence="11">RS5460</strain>
    </source>
</reference>
<organism evidence="10 11">
    <name type="scientific">Pristionchus mayeri</name>
    <dbReference type="NCBI Taxonomy" id="1317129"/>
    <lineage>
        <taxon>Eukaryota</taxon>
        <taxon>Metazoa</taxon>
        <taxon>Ecdysozoa</taxon>
        <taxon>Nematoda</taxon>
        <taxon>Chromadorea</taxon>
        <taxon>Rhabditida</taxon>
        <taxon>Rhabditina</taxon>
        <taxon>Diplogasteromorpha</taxon>
        <taxon>Diplogasteroidea</taxon>
        <taxon>Neodiplogasteridae</taxon>
        <taxon>Pristionchus</taxon>
    </lineage>
</organism>
<evidence type="ECO:0000256" key="3">
    <source>
        <dbReference type="ARBA" id="ARBA00022729"/>
    </source>
</evidence>
<dbReference type="EMBL" id="BTRK01000004">
    <property type="protein sequence ID" value="GMR46801.1"/>
    <property type="molecule type" value="Genomic_DNA"/>
</dbReference>
<evidence type="ECO:0000256" key="8">
    <source>
        <dbReference type="PROSITE-ProRule" id="PRU00076"/>
    </source>
</evidence>
<keyword evidence="2 8" id="KW-0245">EGF-like domain</keyword>
<feature type="domain" description="EGF-like" evidence="9">
    <location>
        <begin position="1"/>
        <end position="19"/>
    </location>
</feature>
<dbReference type="PROSITE" id="PS50026">
    <property type="entry name" value="EGF_3"/>
    <property type="match status" value="2"/>
</dbReference>
<dbReference type="Gene3D" id="2.10.25.10">
    <property type="entry name" value="Laminin"/>
    <property type="match status" value="1"/>
</dbReference>
<feature type="disulfide bond" evidence="8">
    <location>
        <begin position="9"/>
        <end position="18"/>
    </location>
</feature>
<feature type="domain" description="EGF-like" evidence="9">
    <location>
        <begin position="22"/>
        <end position="58"/>
    </location>
</feature>
<dbReference type="Proteomes" id="UP001328107">
    <property type="component" value="Unassembled WGS sequence"/>
</dbReference>
<comment type="caution">
    <text evidence="8">Lacks conserved residue(s) required for the propagation of feature annotation.</text>
</comment>
<dbReference type="SMART" id="SM00181">
    <property type="entry name" value="EGF"/>
    <property type="match status" value="1"/>
</dbReference>
<keyword evidence="7" id="KW-0325">Glycoprotein</keyword>
<dbReference type="GO" id="GO:0005509">
    <property type="term" value="F:calcium ion binding"/>
    <property type="evidence" value="ECO:0007669"/>
    <property type="project" value="InterPro"/>
</dbReference>
<evidence type="ECO:0000256" key="2">
    <source>
        <dbReference type="ARBA" id="ARBA00022536"/>
    </source>
</evidence>
<evidence type="ECO:0000313" key="10">
    <source>
        <dbReference type="EMBL" id="GMR46801.1"/>
    </source>
</evidence>
<evidence type="ECO:0000256" key="4">
    <source>
        <dbReference type="ARBA" id="ARBA00022737"/>
    </source>
</evidence>
<keyword evidence="3" id="KW-0732">Signal</keyword>
<evidence type="ECO:0000256" key="1">
    <source>
        <dbReference type="ARBA" id="ARBA00004370"/>
    </source>
</evidence>
<dbReference type="PANTHER" id="PTHR24049:SF22">
    <property type="entry name" value="DROSOPHILA CRUMBS HOMOLOG"/>
    <property type="match status" value="1"/>
</dbReference>
<evidence type="ECO:0000259" key="9">
    <source>
        <dbReference type="PROSITE" id="PS50026"/>
    </source>
</evidence>
<name>A0AAN5I0F2_9BILA</name>
<evidence type="ECO:0000256" key="6">
    <source>
        <dbReference type="ARBA" id="ARBA00023157"/>
    </source>
</evidence>
<accession>A0AAN5I0F2</accession>
<evidence type="ECO:0000256" key="5">
    <source>
        <dbReference type="ARBA" id="ARBA00023136"/>
    </source>
</evidence>
<dbReference type="AlphaFoldDB" id="A0AAN5I0F2"/>
<feature type="non-terminal residue" evidence="10">
    <location>
        <position position="186"/>
    </location>
</feature>